<evidence type="ECO:0000256" key="35">
    <source>
        <dbReference type="ARBA" id="ARBA00043104"/>
    </source>
</evidence>
<organism evidence="45 46">
    <name type="scientific">Corvus moneduloides</name>
    <name type="common">New Caledonian crow</name>
    <dbReference type="NCBI Taxonomy" id="1196302"/>
    <lineage>
        <taxon>Eukaryota</taxon>
        <taxon>Metazoa</taxon>
        <taxon>Chordata</taxon>
        <taxon>Craniata</taxon>
        <taxon>Vertebrata</taxon>
        <taxon>Euteleostomi</taxon>
        <taxon>Archelosauria</taxon>
        <taxon>Archosauria</taxon>
        <taxon>Dinosauria</taxon>
        <taxon>Saurischia</taxon>
        <taxon>Theropoda</taxon>
        <taxon>Coelurosauria</taxon>
        <taxon>Aves</taxon>
        <taxon>Neognathae</taxon>
        <taxon>Neoaves</taxon>
        <taxon>Telluraves</taxon>
        <taxon>Australaves</taxon>
        <taxon>Passeriformes</taxon>
        <taxon>Corvoidea</taxon>
        <taxon>Corvidae</taxon>
        <taxon>Corvus</taxon>
    </lineage>
</organism>
<evidence type="ECO:0000256" key="41">
    <source>
        <dbReference type="PIRSR" id="PIRSR000459-1"/>
    </source>
</evidence>
<evidence type="ECO:0000256" key="9">
    <source>
        <dbReference type="ARBA" id="ARBA00022475"/>
    </source>
</evidence>
<dbReference type="PROSITE" id="PS00547">
    <property type="entry name" value="TRANSGLUTAMINASES"/>
    <property type="match status" value="1"/>
</dbReference>
<evidence type="ECO:0000256" key="14">
    <source>
        <dbReference type="ARBA" id="ARBA00022679"/>
    </source>
</evidence>
<dbReference type="SUPFAM" id="SSF81296">
    <property type="entry name" value="E set domains"/>
    <property type="match status" value="1"/>
</dbReference>
<comment type="catalytic activity">
    <reaction evidence="40">
        <text>L-glutaminyl-[protein] + dopamine = 5-dopaminyl-L-glutamyl-[protein] + NH4(+)</text>
        <dbReference type="Rhea" id="RHEA:66556"/>
        <dbReference type="Rhea" id="RHEA-COMP:10207"/>
        <dbReference type="Rhea" id="RHEA-COMP:17053"/>
        <dbReference type="ChEBI" id="CHEBI:28938"/>
        <dbReference type="ChEBI" id="CHEBI:30011"/>
        <dbReference type="ChEBI" id="CHEBI:59905"/>
        <dbReference type="ChEBI" id="CHEBI:167175"/>
    </reaction>
    <physiologicalReaction direction="left-to-right" evidence="40">
        <dbReference type="Rhea" id="RHEA:66557"/>
    </physiologicalReaction>
</comment>
<keyword evidence="46" id="KW-1185">Reference proteome</keyword>
<name>A0A8C3DUT7_CORMO</name>
<accession>A0A8C3DUT7</accession>
<evidence type="ECO:0000256" key="28">
    <source>
        <dbReference type="ARBA" id="ARBA00040561"/>
    </source>
</evidence>
<dbReference type="SUPFAM" id="SSF49309">
    <property type="entry name" value="Transglutaminase, two C-terminal domains"/>
    <property type="match status" value="2"/>
</dbReference>
<keyword evidence="17" id="KW-0378">Hydrolase</keyword>
<evidence type="ECO:0000256" key="1">
    <source>
        <dbReference type="ARBA" id="ARBA00004123"/>
    </source>
</evidence>
<dbReference type="FunFam" id="2.60.40.10:FF:000278">
    <property type="entry name" value="Protein-glutamine gamma-glutamyltransferase 2"/>
    <property type="match status" value="1"/>
</dbReference>
<keyword evidence="14" id="KW-0808">Transferase</keyword>
<reference evidence="45" key="3">
    <citation type="submission" date="2025-09" db="UniProtKB">
        <authorList>
            <consortium name="Ensembl"/>
        </authorList>
    </citation>
    <scope>IDENTIFICATION</scope>
</reference>
<evidence type="ECO:0000256" key="38">
    <source>
        <dbReference type="ARBA" id="ARBA00047876"/>
    </source>
</evidence>
<dbReference type="InterPro" id="IPR002931">
    <property type="entry name" value="Transglutaminase-like"/>
</dbReference>
<dbReference type="InterPro" id="IPR014756">
    <property type="entry name" value="Ig_E-set"/>
</dbReference>
<evidence type="ECO:0000256" key="2">
    <source>
        <dbReference type="ARBA" id="ARBA00004173"/>
    </source>
</evidence>
<evidence type="ECO:0000256" key="8">
    <source>
        <dbReference type="ARBA" id="ARBA00022454"/>
    </source>
</evidence>
<keyword evidence="11" id="KW-0964">Secreted</keyword>
<evidence type="ECO:0000256" key="37">
    <source>
        <dbReference type="ARBA" id="ARBA00047868"/>
    </source>
</evidence>
<evidence type="ECO:0000256" key="4">
    <source>
        <dbReference type="ARBA" id="ARBA00004286"/>
    </source>
</evidence>
<evidence type="ECO:0000256" key="17">
    <source>
        <dbReference type="ARBA" id="ARBA00022801"/>
    </source>
</evidence>
<feature type="compositionally biased region" description="Polar residues" evidence="43">
    <location>
        <begin position="61"/>
        <end position="71"/>
    </location>
</feature>
<dbReference type="InterPro" id="IPR001102">
    <property type="entry name" value="Transglutaminase_N"/>
</dbReference>
<evidence type="ECO:0000256" key="5">
    <source>
        <dbReference type="ARBA" id="ARBA00004498"/>
    </source>
</evidence>
<feature type="region of interest" description="Disordered" evidence="43">
    <location>
        <begin position="54"/>
        <end position="79"/>
    </location>
</feature>
<comment type="subcellular location">
    <subcellularLocation>
        <location evidence="3">Cell membrane</location>
    </subcellularLocation>
    <subcellularLocation>
        <location evidence="4">Chromosome</location>
    </subcellularLocation>
    <subcellularLocation>
        <location evidence="6">Cytoplasm</location>
        <location evidence="6">Cytosol</location>
    </subcellularLocation>
    <subcellularLocation>
        <location evidence="2">Mitochondrion</location>
    </subcellularLocation>
    <subcellularLocation>
        <location evidence="1">Nucleus</location>
    </subcellularLocation>
    <subcellularLocation>
        <location evidence="5">Secreted</location>
        <location evidence="5">Extracellular space</location>
        <location evidence="5">Extracellular matrix</location>
    </subcellularLocation>
</comment>
<feature type="domain" description="Transglutaminase-like" evidence="44">
    <location>
        <begin position="427"/>
        <end position="519"/>
    </location>
</feature>
<feature type="binding site" evidence="42">
    <location>
        <position position="558"/>
    </location>
    <ligand>
        <name>Ca(2+)</name>
        <dbReference type="ChEBI" id="CHEBI:29108"/>
    </ligand>
</feature>
<evidence type="ECO:0000256" key="10">
    <source>
        <dbReference type="ARBA" id="ARBA00022490"/>
    </source>
</evidence>
<evidence type="ECO:0000256" key="23">
    <source>
        <dbReference type="ARBA" id="ARBA00023315"/>
    </source>
</evidence>
<evidence type="ECO:0000256" key="7">
    <source>
        <dbReference type="ARBA" id="ARBA00005968"/>
    </source>
</evidence>
<dbReference type="FunFam" id="3.90.260.10:FF:000001">
    <property type="entry name" value="Protein-glutamine gamma-glutamyltransferase 2"/>
    <property type="match status" value="1"/>
</dbReference>
<dbReference type="GO" id="GO:0005739">
    <property type="term" value="C:mitochondrion"/>
    <property type="evidence" value="ECO:0007669"/>
    <property type="project" value="UniProtKB-SubCell"/>
</dbReference>
<feature type="region of interest" description="Disordered" evidence="43">
    <location>
        <begin position="124"/>
        <end position="155"/>
    </location>
</feature>
<reference evidence="45" key="2">
    <citation type="submission" date="2025-08" db="UniProtKB">
        <authorList>
            <consortium name="Ensembl"/>
        </authorList>
    </citation>
    <scope>IDENTIFICATION</scope>
</reference>
<feature type="active site" evidence="41">
    <location>
        <position position="435"/>
    </location>
</feature>
<evidence type="ECO:0000256" key="3">
    <source>
        <dbReference type="ARBA" id="ARBA00004236"/>
    </source>
</evidence>
<dbReference type="Pfam" id="PF00927">
    <property type="entry name" value="Transglut_C"/>
    <property type="match status" value="2"/>
</dbReference>
<evidence type="ECO:0000256" key="31">
    <source>
        <dbReference type="ARBA" id="ARBA00042099"/>
    </source>
</evidence>
<evidence type="ECO:0000256" key="26">
    <source>
        <dbReference type="ARBA" id="ARBA00036876"/>
    </source>
</evidence>
<dbReference type="GO" id="GO:0008233">
    <property type="term" value="F:peptidase activity"/>
    <property type="evidence" value="ECO:0007669"/>
    <property type="project" value="UniProtKB-KW"/>
</dbReference>
<dbReference type="PANTHER" id="PTHR11590">
    <property type="entry name" value="PROTEIN-GLUTAMINE GAMMA-GLUTAMYLTRANSFERASE"/>
    <property type="match status" value="1"/>
</dbReference>
<evidence type="ECO:0000256" key="27">
    <source>
        <dbReference type="ARBA" id="ARBA00039019"/>
    </source>
</evidence>
<dbReference type="GO" id="GO:0005694">
    <property type="term" value="C:chromosome"/>
    <property type="evidence" value="ECO:0007669"/>
    <property type="project" value="UniProtKB-SubCell"/>
</dbReference>
<comment type="similarity">
    <text evidence="7">Belongs to the transglutaminase superfamily. Transglutaminase family.</text>
</comment>
<evidence type="ECO:0000256" key="36">
    <source>
        <dbReference type="ARBA" id="ARBA00043138"/>
    </source>
</evidence>
<evidence type="ECO:0000256" key="19">
    <source>
        <dbReference type="ARBA" id="ARBA00023128"/>
    </source>
</evidence>
<dbReference type="InterPro" id="IPR036985">
    <property type="entry name" value="Transglutaminase-like_sf"/>
</dbReference>
<dbReference type="EC" id="2.3.2.13" evidence="24"/>
<feature type="active site" evidence="41">
    <location>
        <position position="516"/>
    </location>
</feature>
<dbReference type="Gene3D" id="3.90.260.10">
    <property type="entry name" value="Transglutaminase-like"/>
    <property type="match status" value="1"/>
</dbReference>
<dbReference type="GO" id="GO:0006508">
    <property type="term" value="P:proteolysis"/>
    <property type="evidence" value="ECO:0007669"/>
    <property type="project" value="UniProtKB-KW"/>
</dbReference>
<evidence type="ECO:0000256" key="16">
    <source>
        <dbReference type="ARBA" id="ARBA00022741"/>
    </source>
</evidence>
<dbReference type="InterPro" id="IPR013808">
    <property type="entry name" value="Transglutaminase_AS"/>
</dbReference>
<dbReference type="InterPro" id="IPR036238">
    <property type="entry name" value="Transglutaminase_C_sf"/>
</dbReference>
<dbReference type="SUPFAM" id="SSF54001">
    <property type="entry name" value="Cysteine proteinases"/>
    <property type="match status" value="1"/>
</dbReference>
<sequence>MASAWGRDFQGMCWSLLCARFHVPEQPVLFPTHLLSSSKVFNTFSLQIPSLRDAATGRGCDSQQSHPTRTGQDGDAARGGRELYKEKTVPSPGTLLEATQPPSAPLFTPPLDRQRGHLLPRGCGVPGDSALPAEPGQVPGRAPAAAPAAPAPPSAGTMAEELVLETWDLHCDRNGQEHRTADMGCKVLVVRRGQPFTITLRFSGRGYEEGVDKLAFNVATGPCPNETSGTSFHFVMTDCPEESCWSAVNQQQDGESLSVSLCSPPNACIGRYSMTLETRTDYQGSSFQIGDFVLLFNPWHPEDTVFMRDENERREYVLSQHGLIYQGTCDYIFSIPWNFGQFEDEILDICLNMLDINPKHLRDQNRDCSRRNDPVYIGRVVSAMVNCNDEDRGVLFGRWDNRYEDGMSPMAWIGSVDILKRWKKFGCQPVKYGQCWVFAAVACTVMRCLGVPSRVVTNYNSAHDTNANLTIDRYVNEKGEQERSSWDKIWNFHCWVESWMARPDLAAGYDGWQALDPTPQEKSEGVYCCGPAPVKAIKEGDMQLKYDIPFIFAEVNADVVYWVVQGDGMEKQSIRSSDVGKYISTKSVGRDSREDITHNYKYPEGSEEERAVFEKAEHQKKSIGEEDEGLHLRIKVSEGANKGSDFDVFAVVSNNTDEERVCRVTLCARATSHNGTVGPLCGLTDPADIDIEPRAEKRVPLRILYEEYRDKLTQDNLIKVVALLNDHQTGDILVAVRDIYVENPKIKIRILGEPMQNRKLVAEISLVNPLAVPLNGCVFVVEGTGLTDGHFVKELEEPLEPQAEAKFRMDLMPRLSGLQKLMVDFESDQLTGVKSYRNVIIAPQPM</sequence>
<evidence type="ECO:0000313" key="46">
    <source>
        <dbReference type="Proteomes" id="UP000694553"/>
    </source>
</evidence>
<keyword evidence="21" id="KW-0472">Membrane</keyword>
<dbReference type="PANTHER" id="PTHR11590:SF6">
    <property type="entry name" value="PROTEIN-GLUTAMINE GAMMA-GLUTAMYLTRANSFERASE 2"/>
    <property type="match status" value="1"/>
</dbReference>
<evidence type="ECO:0000256" key="11">
    <source>
        <dbReference type="ARBA" id="ARBA00022525"/>
    </source>
</evidence>
<evidence type="ECO:0000256" key="15">
    <source>
        <dbReference type="ARBA" id="ARBA00022723"/>
    </source>
</evidence>
<evidence type="ECO:0000256" key="22">
    <source>
        <dbReference type="ARBA" id="ARBA00023242"/>
    </source>
</evidence>
<proteinExistence type="inferred from homology"/>
<evidence type="ECO:0000256" key="18">
    <source>
        <dbReference type="ARBA" id="ARBA00022837"/>
    </source>
</evidence>
<keyword evidence="18 42" id="KW-0106">Calcium</keyword>
<evidence type="ECO:0000256" key="24">
    <source>
        <dbReference type="ARBA" id="ARBA00024222"/>
    </source>
</evidence>
<evidence type="ECO:0000256" key="32">
    <source>
        <dbReference type="ARBA" id="ARBA00042105"/>
    </source>
</evidence>
<feature type="active site" evidence="41">
    <location>
        <position position="493"/>
    </location>
</feature>
<evidence type="ECO:0000313" key="45">
    <source>
        <dbReference type="Ensembl" id="ENSCMUP00000009098.1"/>
    </source>
</evidence>
<keyword evidence="20" id="KW-0342">GTP-binding</keyword>
<comment type="catalytic activity">
    <reaction evidence="25">
        <text>L-glutaminyl-[protein] + serotonin = 5-serotonyl-L-glutamyl-[protein] + NH4(+)</text>
        <dbReference type="Rhea" id="RHEA:66552"/>
        <dbReference type="Rhea" id="RHEA-COMP:10207"/>
        <dbReference type="Rhea" id="RHEA-COMP:17052"/>
        <dbReference type="ChEBI" id="CHEBI:28938"/>
        <dbReference type="ChEBI" id="CHEBI:30011"/>
        <dbReference type="ChEBI" id="CHEBI:167174"/>
        <dbReference type="ChEBI" id="CHEBI:350546"/>
    </reaction>
    <physiologicalReaction direction="left-to-right" evidence="25">
        <dbReference type="Rhea" id="RHEA:66553"/>
    </physiologicalReaction>
</comment>
<comment type="catalytic activity">
    <reaction evidence="39">
        <text>L-glutaminyl-[protein] + (R)-noradrenaline = 5-(R)-noradrenalinyl-L-glutamyl-[protein] + NH4(+)</text>
        <dbReference type="Rhea" id="RHEA:66560"/>
        <dbReference type="Rhea" id="RHEA-COMP:10207"/>
        <dbReference type="Rhea" id="RHEA-COMP:17054"/>
        <dbReference type="ChEBI" id="CHEBI:28938"/>
        <dbReference type="ChEBI" id="CHEBI:30011"/>
        <dbReference type="ChEBI" id="CHEBI:72587"/>
        <dbReference type="ChEBI" id="CHEBI:167178"/>
    </reaction>
    <physiologicalReaction direction="left-to-right" evidence="39">
        <dbReference type="Rhea" id="RHEA:66561"/>
    </physiologicalReaction>
</comment>
<keyword evidence="8" id="KW-0158">Chromosome</keyword>
<dbReference type="EC" id="3.5.1.44" evidence="27"/>
<evidence type="ECO:0000256" key="34">
    <source>
        <dbReference type="ARBA" id="ARBA00042912"/>
    </source>
</evidence>
<keyword evidence="16" id="KW-0547">Nucleotide-binding</keyword>
<dbReference type="InterPro" id="IPR038765">
    <property type="entry name" value="Papain-like_cys_pep_sf"/>
</dbReference>
<reference evidence="46" key="1">
    <citation type="submission" date="2019-10" db="EMBL/GenBank/DDBJ databases">
        <title>Corvus moneduloides (New Caledonian crow) genome, bCorMon1, primary haplotype.</title>
        <authorList>
            <person name="Rutz C."/>
            <person name="Fungtammasan C."/>
            <person name="Mountcastle J."/>
            <person name="Formenti G."/>
            <person name="Chow W."/>
            <person name="Howe K."/>
            <person name="Steele M.P."/>
            <person name="Fernandes J."/>
            <person name="Gilbert M.T.P."/>
            <person name="Fedrigo O."/>
            <person name="Jarvis E.D."/>
            <person name="Gemmell N."/>
        </authorList>
    </citation>
    <scope>NUCLEOTIDE SEQUENCE [LARGE SCALE GENOMIC DNA]</scope>
</reference>
<keyword evidence="9" id="KW-1003">Cell membrane</keyword>
<evidence type="ECO:0000256" key="40">
    <source>
        <dbReference type="ARBA" id="ARBA00048365"/>
    </source>
</evidence>
<keyword evidence="12" id="KW-0272">Extracellular matrix</keyword>
<evidence type="ECO:0000256" key="42">
    <source>
        <dbReference type="PIRSR" id="PIRSR000459-2"/>
    </source>
</evidence>
<evidence type="ECO:0000259" key="44">
    <source>
        <dbReference type="SMART" id="SM00460"/>
    </source>
</evidence>
<dbReference type="InterPro" id="IPR050779">
    <property type="entry name" value="Transglutaminase"/>
</dbReference>
<dbReference type="InterPro" id="IPR013783">
    <property type="entry name" value="Ig-like_fold"/>
</dbReference>
<dbReference type="Ensembl" id="ENSCMUT00000009790.2">
    <property type="protein sequence ID" value="ENSCMUP00000009098.1"/>
    <property type="gene ID" value="ENSCMUG00000005848.2"/>
</dbReference>
<keyword evidence="15 42" id="KW-0479">Metal-binding</keyword>
<dbReference type="Proteomes" id="UP000694553">
    <property type="component" value="Unassembled WGS sequence"/>
</dbReference>
<evidence type="ECO:0000256" key="39">
    <source>
        <dbReference type="ARBA" id="ARBA00048230"/>
    </source>
</evidence>
<evidence type="ECO:0000256" key="12">
    <source>
        <dbReference type="ARBA" id="ARBA00022530"/>
    </source>
</evidence>
<keyword evidence="19" id="KW-0496">Mitochondrion</keyword>
<evidence type="ECO:0000256" key="30">
    <source>
        <dbReference type="ARBA" id="ARBA00041677"/>
    </source>
</evidence>
<feature type="binding site" evidence="42">
    <location>
        <position position="604"/>
    </location>
    <ligand>
        <name>Ca(2+)</name>
        <dbReference type="ChEBI" id="CHEBI:29108"/>
    </ligand>
</feature>
<protein>
    <recommendedName>
        <fullName evidence="28">Protein-glutamine gamma-glutamyltransferase 2</fullName>
        <ecNumber evidence="24">2.3.2.13</ecNumber>
        <ecNumber evidence="27">3.5.1.44</ecNumber>
    </recommendedName>
    <alternativeName>
        <fullName evidence="31">Isopeptidase TGM2</fullName>
    </alternativeName>
    <alternativeName>
        <fullName evidence="33">Protein-glutamine deamidase TGM2</fullName>
    </alternativeName>
    <alternativeName>
        <fullName evidence="32">Protein-glutamine dopaminyltransferase TGM2</fullName>
    </alternativeName>
    <alternativeName>
        <fullName evidence="35">Protein-glutamine histaminyltransferase TGM2</fullName>
    </alternativeName>
    <alternativeName>
        <fullName evidence="36">Protein-glutamine noradrenalinyltransferase TGM2</fullName>
    </alternativeName>
    <alternativeName>
        <fullName evidence="34">Protein-glutamine serotonyltransferase TGM2</fullName>
    </alternativeName>
    <alternativeName>
        <fullName evidence="30">Tissue transglutaminase</fullName>
    </alternativeName>
    <alternativeName>
        <fullName evidence="29">Transglutaminase-2</fullName>
    </alternativeName>
</protein>
<dbReference type="GO" id="GO:0005829">
    <property type="term" value="C:cytosol"/>
    <property type="evidence" value="ECO:0007669"/>
    <property type="project" value="UniProtKB-SubCell"/>
</dbReference>
<dbReference type="InterPro" id="IPR023608">
    <property type="entry name" value="Transglutaminase_animal"/>
</dbReference>
<dbReference type="InterPro" id="IPR008958">
    <property type="entry name" value="Transglutaminase_C"/>
</dbReference>
<dbReference type="Pfam" id="PF00868">
    <property type="entry name" value="Transglut_N"/>
    <property type="match status" value="1"/>
</dbReference>
<dbReference type="GO" id="GO:0050568">
    <property type="term" value="F:protein-glutamine glutaminase activity"/>
    <property type="evidence" value="ECO:0007669"/>
    <property type="project" value="UniProtKB-EC"/>
</dbReference>
<dbReference type="FunFam" id="2.60.40.10:FF:000090">
    <property type="entry name" value="Protein-glutamine gamma-glutamyltransferase 2"/>
    <property type="match status" value="1"/>
</dbReference>
<dbReference type="AlphaFoldDB" id="A0A8C3DUT7"/>
<evidence type="ECO:0000256" key="29">
    <source>
        <dbReference type="ARBA" id="ARBA00041650"/>
    </source>
</evidence>
<comment type="catalytic activity">
    <reaction evidence="37">
        <text>L-glutaminyl-[protein] + H2O = L-glutamyl-[protein] + NH4(+)</text>
        <dbReference type="Rhea" id="RHEA:16441"/>
        <dbReference type="Rhea" id="RHEA-COMP:10207"/>
        <dbReference type="Rhea" id="RHEA-COMP:10208"/>
        <dbReference type="ChEBI" id="CHEBI:15377"/>
        <dbReference type="ChEBI" id="CHEBI:28938"/>
        <dbReference type="ChEBI" id="CHEBI:29973"/>
        <dbReference type="ChEBI" id="CHEBI:30011"/>
        <dbReference type="EC" id="3.5.1.44"/>
    </reaction>
    <physiologicalReaction direction="left-to-right" evidence="37">
        <dbReference type="Rhea" id="RHEA:16442"/>
    </physiologicalReaction>
</comment>
<dbReference type="SMART" id="SM00460">
    <property type="entry name" value="TGc"/>
    <property type="match status" value="1"/>
</dbReference>
<keyword evidence="22" id="KW-0539">Nucleus</keyword>
<dbReference type="GO" id="GO:0005634">
    <property type="term" value="C:nucleus"/>
    <property type="evidence" value="ECO:0007669"/>
    <property type="project" value="UniProtKB-SubCell"/>
</dbReference>
<dbReference type="GO" id="GO:0005886">
    <property type="term" value="C:plasma membrane"/>
    <property type="evidence" value="ECO:0007669"/>
    <property type="project" value="UniProtKB-SubCell"/>
</dbReference>
<dbReference type="Pfam" id="PF01841">
    <property type="entry name" value="Transglut_core"/>
    <property type="match status" value="1"/>
</dbReference>
<dbReference type="GO" id="GO:0046872">
    <property type="term" value="F:metal ion binding"/>
    <property type="evidence" value="ECO:0007669"/>
    <property type="project" value="UniProtKB-KW"/>
</dbReference>
<feature type="binding site" evidence="42">
    <location>
        <position position="609"/>
    </location>
    <ligand>
        <name>Ca(2+)</name>
        <dbReference type="ChEBI" id="CHEBI:29108"/>
    </ligand>
</feature>
<comment type="catalytic activity">
    <reaction evidence="26">
        <text>L-glutaminyl-[protein] + L-lysyl-[protein] = [protein]-L-lysyl-N(6)-5-L-glutamyl-[protein] + NH4(+)</text>
        <dbReference type="Rhea" id="RHEA:54816"/>
        <dbReference type="Rhea" id="RHEA-COMP:9752"/>
        <dbReference type="Rhea" id="RHEA-COMP:10207"/>
        <dbReference type="Rhea" id="RHEA-COMP:14005"/>
        <dbReference type="ChEBI" id="CHEBI:28938"/>
        <dbReference type="ChEBI" id="CHEBI:29969"/>
        <dbReference type="ChEBI" id="CHEBI:30011"/>
        <dbReference type="ChEBI" id="CHEBI:138370"/>
        <dbReference type="EC" id="2.3.2.13"/>
    </reaction>
    <physiologicalReaction direction="left-to-right" evidence="26">
        <dbReference type="Rhea" id="RHEA:54817"/>
    </physiologicalReaction>
</comment>
<evidence type="ECO:0000256" key="33">
    <source>
        <dbReference type="ARBA" id="ARBA00042239"/>
    </source>
</evidence>
<dbReference type="GO" id="GO:0003810">
    <property type="term" value="F:protein-glutamine gamma-glutamyltransferase activity"/>
    <property type="evidence" value="ECO:0007669"/>
    <property type="project" value="UniProtKB-EC"/>
</dbReference>
<gene>
    <name evidence="45" type="primary">TGM2</name>
</gene>
<dbReference type="OMA" id="CTVGPGE"/>
<comment type="catalytic activity">
    <reaction evidence="38">
        <text>L-glutaminyl-[protein] + histamine = 5-histaminyl-L-glutamyl-[protein] + NH4(+)</text>
        <dbReference type="Rhea" id="RHEA:66564"/>
        <dbReference type="Rhea" id="RHEA-COMP:10207"/>
        <dbReference type="Rhea" id="RHEA-COMP:17056"/>
        <dbReference type="ChEBI" id="CHEBI:28938"/>
        <dbReference type="ChEBI" id="CHEBI:30011"/>
        <dbReference type="ChEBI" id="CHEBI:58432"/>
        <dbReference type="ChEBI" id="CHEBI:167179"/>
    </reaction>
    <physiologicalReaction direction="left-to-right" evidence="38">
        <dbReference type="Rhea" id="RHEA:66565"/>
    </physiologicalReaction>
</comment>
<evidence type="ECO:0000256" key="43">
    <source>
        <dbReference type="SAM" id="MobiDB-lite"/>
    </source>
</evidence>
<dbReference type="PIRSF" id="PIRSF000459">
    <property type="entry name" value="TGM_EBP42"/>
    <property type="match status" value="1"/>
</dbReference>
<keyword evidence="23" id="KW-0012">Acyltransferase</keyword>
<evidence type="ECO:0000256" key="20">
    <source>
        <dbReference type="ARBA" id="ARBA00023134"/>
    </source>
</evidence>
<evidence type="ECO:0000256" key="13">
    <source>
        <dbReference type="ARBA" id="ARBA00022670"/>
    </source>
</evidence>
<evidence type="ECO:0000256" key="6">
    <source>
        <dbReference type="ARBA" id="ARBA00004514"/>
    </source>
</evidence>
<keyword evidence="10" id="KW-0963">Cytoplasm</keyword>
<feature type="binding site" evidence="42">
    <location>
        <position position="556"/>
    </location>
    <ligand>
        <name>Ca(2+)</name>
        <dbReference type="ChEBI" id="CHEBI:29108"/>
    </ligand>
</feature>
<evidence type="ECO:0000256" key="21">
    <source>
        <dbReference type="ARBA" id="ARBA00023136"/>
    </source>
</evidence>
<dbReference type="GO" id="GO:0005525">
    <property type="term" value="F:GTP binding"/>
    <property type="evidence" value="ECO:0007669"/>
    <property type="project" value="UniProtKB-KW"/>
</dbReference>
<evidence type="ECO:0000256" key="25">
    <source>
        <dbReference type="ARBA" id="ARBA00036377"/>
    </source>
</evidence>
<dbReference type="Gene3D" id="2.60.40.10">
    <property type="entry name" value="Immunoglobulins"/>
    <property type="match status" value="3"/>
</dbReference>
<comment type="cofactor">
    <cofactor evidence="42">
        <name>Ca(2+)</name>
        <dbReference type="ChEBI" id="CHEBI:29108"/>
    </cofactor>
    <text evidence="42">Binds 1 Ca(2+) ion per subunit.</text>
</comment>
<keyword evidence="13" id="KW-0645">Protease</keyword>